<dbReference type="AlphaFoldDB" id="A0A328WZW4"/>
<name>A0A328WZW4_9FLAO</name>
<dbReference type="OrthoDB" id="9772736at2"/>
<sequence>MKKITIIGGGPGGLYFSILTKKAMPNCQIDVYERNKPDDSFGFGVVFSDETLGEFLMRDTRSYELIRSEFAYWDDIIIARDGQTVNSSGNGFCGCSRKTLLKLLHQRCREEGVNLHFEQNVDDLSQFADSDIIVACDGIGSAIRTQYKEEFGTKIKMMKNRFVWMGSTKPLDAFTYFFRTTPFGTIVAHSYQYEEGMSTWIFECSEETYQKLGFEVTNETDTIQKIAEIFKEELDGHPLISNKSHWRQFPHVTNEKWFHNNIVLVGDAKATAHYSIGSGTKLAMDSAIGLSDAVIANPNNVQAAFEQYDKTRRNTVEMIQYAALVSLDWFENMDRHMQHPFYQFAFGCMTRSKKVTFENLQIRDKSFTDKVLKEFKDNRNSNVNQNDKTSLQPTTHNPQPTTYNLQPTTHNLQPTTHNPQPISPAFTTFKLRDLELSNRIVMAPMGQYSAENGLVNNWHLVHYGSRATGGVGLILTEMTAVSPNGRITLGCTGIYNENQVIEWKKITDFIHQNTSTKIGIQLGHSGRKGAIKKPWEGQNEPIVKAWELLSASPIPFHSKMAMPKEMTLEDMDQITAEFVQATKNAEQAGFDMIELQGHHGFLLASFLSPLTNTRTDEFGGSIENRIKFPLRVFTEMRKVFPQQKPMSIRISASDWAENGISEEDVIDIANAFKSAGADIINVSTGNTVANQKPQMGRMWQTPFSDLVRNTVHIPTITAGFIQDIDQINTIILNGRADLVALGRPLLADANFVRNAQAYENVQTDEIPLQYKMGSSHLYPLKTAERKQVESMKKALKPKSNKK</sequence>
<dbReference type="GO" id="GO:0004497">
    <property type="term" value="F:monooxygenase activity"/>
    <property type="evidence" value="ECO:0007669"/>
    <property type="project" value="UniProtKB-KW"/>
</dbReference>
<dbReference type="InterPro" id="IPR013785">
    <property type="entry name" value="Aldolase_TIM"/>
</dbReference>
<dbReference type="Pfam" id="PF01494">
    <property type="entry name" value="FAD_binding_3"/>
    <property type="match status" value="1"/>
</dbReference>
<evidence type="ECO:0000259" key="2">
    <source>
        <dbReference type="Pfam" id="PF00724"/>
    </source>
</evidence>
<dbReference type="RefSeq" id="WP_112085633.1">
    <property type="nucleotide sequence ID" value="NZ_QLSV01000005.1"/>
</dbReference>
<reference evidence="4 5" key="1">
    <citation type="submission" date="2018-06" db="EMBL/GenBank/DDBJ databases">
        <title>Genomic Encyclopedia of Type Strains, Phase III (KMG-III): the genomes of soil and plant-associated and newly described type strains.</title>
        <authorList>
            <person name="Whitman W."/>
        </authorList>
    </citation>
    <scope>NUCLEOTIDE SEQUENCE [LARGE SCALE GENOMIC DNA]</scope>
    <source>
        <strain evidence="4 5">CGMCC 1.12504</strain>
    </source>
</reference>
<dbReference type="GO" id="GO:0010181">
    <property type="term" value="F:FMN binding"/>
    <property type="evidence" value="ECO:0007669"/>
    <property type="project" value="InterPro"/>
</dbReference>
<gene>
    <name evidence="4" type="ORF">B0I10_10547</name>
</gene>
<dbReference type="InterPro" id="IPR036188">
    <property type="entry name" value="FAD/NAD-bd_sf"/>
</dbReference>
<evidence type="ECO:0000259" key="3">
    <source>
        <dbReference type="Pfam" id="PF01494"/>
    </source>
</evidence>
<dbReference type="Pfam" id="PF00724">
    <property type="entry name" value="Oxidored_FMN"/>
    <property type="match status" value="1"/>
</dbReference>
<dbReference type="InterPro" id="IPR002938">
    <property type="entry name" value="FAD-bd"/>
</dbReference>
<dbReference type="SUPFAM" id="SSF51905">
    <property type="entry name" value="FAD/NAD(P)-binding domain"/>
    <property type="match status" value="1"/>
</dbReference>
<keyword evidence="4" id="KW-0503">Monooxygenase</keyword>
<evidence type="ECO:0000313" key="5">
    <source>
        <dbReference type="Proteomes" id="UP000249518"/>
    </source>
</evidence>
<dbReference type="Gene3D" id="3.30.9.20">
    <property type="match status" value="1"/>
</dbReference>
<protein>
    <submittedName>
        <fullName evidence="4">Anthraniloyl-CoA monooxygenase</fullName>
    </submittedName>
</protein>
<dbReference type="PANTHER" id="PTHR43303">
    <property type="entry name" value="NADPH DEHYDROGENASE C23G7.10C-RELATED"/>
    <property type="match status" value="1"/>
</dbReference>
<proteinExistence type="predicted"/>
<dbReference type="Proteomes" id="UP000249518">
    <property type="component" value="Unassembled WGS sequence"/>
</dbReference>
<feature type="domain" description="NADH:flavin oxidoreductase/NADH oxidase N-terminal" evidence="2">
    <location>
        <begin position="426"/>
        <end position="756"/>
    </location>
</feature>
<dbReference type="GO" id="GO:0050661">
    <property type="term" value="F:NADP binding"/>
    <property type="evidence" value="ECO:0007669"/>
    <property type="project" value="InterPro"/>
</dbReference>
<dbReference type="Gene3D" id="3.50.50.60">
    <property type="entry name" value="FAD/NAD(P)-binding domain"/>
    <property type="match status" value="1"/>
</dbReference>
<dbReference type="GO" id="GO:0071949">
    <property type="term" value="F:FAD binding"/>
    <property type="evidence" value="ECO:0007669"/>
    <property type="project" value="InterPro"/>
</dbReference>
<feature type="domain" description="FAD-binding" evidence="3">
    <location>
        <begin position="111"/>
        <end position="317"/>
    </location>
</feature>
<feature type="region of interest" description="Disordered" evidence="1">
    <location>
        <begin position="377"/>
        <end position="421"/>
    </location>
</feature>
<dbReference type="SUPFAM" id="SSF51395">
    <property type="entry name" value="FMN-linked oxidoreductases"/>
    <property type="match status" value="1"/>
</dbReference>
<dbReference type="GO" id="GO:0003959">
    <property type="term" value="F:NADPH dehydrogenase activity"/>
    <property type="evidence" value="ECO:0007669"/>
    <property type="project" value="InterPro"/>
</dbReference>
<feature type="compositionally biased region" description="Polar residues" evidence="1">
    <location>
        <begin position="380"/>
        <end position="420"/>
    </location>
</feature>
<dbReference type="InterPro" id="IPR044152">
    <property type="entry name" value="YqjM-like"/>
</dbReference>
<keyword evidence="5" id="KW-1185">Reference proteome</keyword>
<evidence type="ECO:0000313" key="4">
    <source>
        <dbReference type="EMBL" id="RAR48439.1"/>
    </source>
</evidence>
<dbReference type="Gene3D" id="3.20.20.70">
    <property type="entry name" value="Aldolase class I"/>
    <property type="match status" value="1"/>
</dbReference>
<keyword evidence="4" id="KW-0560">Oxidoreductase</keyword>
<dbReference type="CDD" id="cd02932">
    <property type="entry name" value="OYE_YqiM_FMN"/>
    <property type="match status" value="1"/>
</dbReference>
<dbReference type="PANTHER" id="PTHR43303:SF3">
    <property type="entry name" value="BLR3436 PROTEIN"/>
    <property type="match status" value="1"/>
</dbReference>
<comment type="caution">
    <text evidence="4">The sequence shown here is derived from an EMBL/GenBank/DDBJ whole genome shotgun (WGS) entry which is preliminary data.</text>
</comment>
<dbReference type="InterPro" id="IPR001155">
    <property type="entry name" value="OxRdtase_FMN_N"/>
</dbReference>
<accession>A0A328WZW4</accession>
<dbReference type="EMBL" id="QLSV01000005">
    <property type="protein sequence ID" value="RAR48439.1"/>
    <property type="molecule type" value="Genomic_DNA"/>
</dbReference>
<evidence type="ECO:0000256" key="1">
    <source>
        <dbReference type="SAM" id="MobiDB-lite"/>
    </source>
</evidence>
<organism evidence="4 5">
    <name type="scientific">Flavobacterium lacus</name>
    <dbReference type="NCBI Taxonomy" id="1353778"/>
    <lineage>
        <taxon>Bacteria</taxon>
        <taxon>Pseudomonadati</taxon>
        <taxon>Bacteroidota</taxon>
        <taxon>Flavobacteriia</taxon>
        <taxon>Flavobacteriales</taxon>
        <taxon>Flavobacteriaceae</taxon>
        <taxon>Flavobacterium</taxon>
    </lineage>
</organism>